<dbReference type="STRING" id="1867956.BJF95_19400"/>
<dbReference type="GO" id="GO:0016846">
    <property type="term" value="F:carbon-sulfur lyase activity"/>
    <property type="evidence" value="ECO:0007669"/>
    <property type="project" value="InterPro"/>
</dbReference>
<gene>
    <name evidence="6" type="ORF">BJF95_19400</name>
</gene>
<reference evidence="6 7" key="1">
    <citation type="submission" date="2016-09" db="EMBL/GenBank/DDBJ databases">
        <title>Rhizobium oryziradicis sp. nov., isolated from the root of rice.</title>
        <authorList>
            <person name="Zhao J."/>
            <person name="Zhang X."/>
        </authorList>
    </citation>
    <scope>NUCLEOTIDE SEQUENCE [LARGE SCALE GENOMIC DNA]</scope>
    <source>
        <strain evidence="6 7">N19</strain>
    </source>
</reference>
<dbReference type="Proteomes" id="UP000186894">
    <property type="component" value="Unassembled WGS sequence"/>
</dbReference>
<dbReference type="AlphaFoldDB" id="A0A1Q8ZME7"/>
<dbReference type="Pfam" id="PF04828">
    <property type="entry name" value="GFA"/>
    <property type="match status" value="1"/>
</dbReference>
<evidence type="ECO:0000313" key="6">
    <source>
        <dbReference type="EMBL" id="OLP43101.1"/>
    </source>
</evidence>
<evidence type="ECO:0000313" key="7">
    <source>
        <dbReference type="Proteomes" id="UP000186894"/>
    </source>
</evidence>
<dbReference type="PANTHER" id="PTHR33337:SF40">
    <property type="entry name" value="CENP-V_GFA DOMAIN-CONTAINING PROTEIN-RELATED"/>
    <property type="match status" value="1"/>
</dbReference>
<keyword evidence="3" id="KW-0862">Zinc</keyword>
<dbReference type="Gene3D" id="3.90.1590.10">
    <property type="entry name" value="glutathione-dependent formaldehyde- activating enzyme (gfa)"/>
    <property type="match status" value="1"/>
</dbReference>
<dbReference type="GO" id="GO:0046872">
    <property type="term" value="F:metal ion binding"/>
    <property type="evidence" value="ECO:0007669"/>
    <property type="project" value="UniProtKB-KW"/>
</dbReference>
<evidence type="ECO:0000259" key="5">
    <source>
        <dbReference type="PROSITE" id="PS51891"/>
    </source>
</evidence>
<dbReference type="InterPro" id="IPR011057">
    <property type="entry name" value="Mss4-like_sf"/>
</dbReference>
<dbReference type="PANTHER" id="PTHR33337">
    <property type="entry name" value="GFA DOMAIN-CONTAINING PROTEIN"/>
    <property type="match status" value="1"/>
</dbReference>
<evidence type="ECO:0000256" key="3">
    <source>
        <dbReference type="ARBA" id="ARBA00022833"/>
    </source>
</evidence>
<dbReference type="PROSITE" id="PS51891">
    <property type="entry name" value="CENP_V_GFA"/>
    <property type="match status" value="1"/>
</dbReference>
<accession>A0A1Q8ZME7</accession>
<dbReference type="EMBL" id="MKIM01000028">
    <property type="protein sequence ID" value="OLP43101.1"/>
    <property type="molecule type" value="Genomic_DNA"/>
</dbReference>
<dbReference type="SUPFAM" id="SSF51316">
    <property type="entry name" value="Mss4-like"/>
    <property type="match status" value="1"/>
</dbReference>
<protein>
    <submittedName>
        <fullName evidence="6">Aldehyde-activating protein</fullName>
    </submittedName>
</protein>
<keyword evidence="2" id="KW-0479">Metal-binding</keyword>
<dbReference type="InterPro" id="IPR006913">
    <property type="entry name" value="CENP-V/GFA"/>
</dbReference>
<comment type="caution">
    <text evidence="6">The sequence shown here is derived from an EMBL/GenBank/DDBJ whole genome shotgun (WGS) entry which is preliminary data.</text>
</comment>
<keyword evidence="4" id="KW-0456">Lyase</keyword>
<comment type="similarity">
    <text evidence="1">Belongs to the Gfa family.</text>
</comment>
<dbReference type="RefSeq" id="WP_075640431.1">
    <property type="nucleotide sequence ID" value="NZ_MKIM01000028.1"/>
</dbReference>
<name>A0A1Q8ZME7_9HYPH</name>
<proteinExistence type="inferred from homology"/>
<sequence length="164" mass="17716">MSALVHSGGCQCGAVRYTITGEVRYPHVCHCRMCQKASGNYALPLGGAARRDFAITRGRPQWFQSSRIVRRGFCGQCGTPLFFDAPSGDNINVTLGSLDKPGDVEPVAQSNAGSKLAFSHRLDSLPVEAEEVSADWLATVAQATYQHPDHDTTDWPTHIGSPND</sequence>
<evidence type="ECO:0000256" key="1">
    <source>
        <dbReference type="ARBA" id="ARBA00005495"/>
    </source>
</evidence>
<organism evidence="6 7">
    <name type="scientific">Rhizobium oryziradicis</name>
    <dbReference type="NCBI Taxonomy" id="1867956"/>
    <lineage>
        <taxon>Bacteria</taxon>
        <taxon>Pseudomonadati</taxon>
        <taxon>Pseudomonadota</taxon>
        <taxon>Alphaproteobacteria</taxon>
        <taxon>Hyphomicrobiales</taxon>
        <taxon>Rhizobiaceae</taxon>
        <taxon>Rhizobium/Agrobacterium group</taxon>
        <taxon>Rhizobium</taxon>
    </lineage>
</organism>
<keyword evidence="7" id="KW-1185">Reference proteome</keyword>
<evidence type="ECO:0000256" key="4">
    <source>
        <dbReference type="ARBA" id="ARBA00023239"/>
    </source>
</evidence>
<dbReference type="OrthoDB" id="9807246at2"/>
<feature type="domain" description="CENP-V/GFA" evidence="5">
    <location>
        <begin position="6"/>
        <end position="131"/>
    </location>
</feature>
<evidence type="ECO:0000256" key="2">
    <source>
        <dbReference type="ARBA" id="ARBA00022723"/>
    </source>
</evidence>